<dbReference type="EMBL" id="JAAGNZ010000001">
    <property type="protein sequence ID" value="NEU65754.1"/>
    <property type="molecule type" value="Genomic_DNA"/>
</dbReference>
<evidence type="ECO:0000259" key="2">
    <source>
        <dbReference type="Pfam" id="PF14339"/>
    </source>
</evidence>
<keyword evidence="4" id="KW-1185">Reference proteome</keyword>
<dbReference type="InterPro" id="IPR025507">
    <property type="entry name" value="DUF4394"/>
</dbReference>
<proteinExistence type="predicted"/>
<dbReference type="Pfam" id="PF14339">
    <property type="entry name" value="DUF4394"/>
    <property type="match status" value="2"/>
</dbReference>
<dbReference type="SUPFAM" id="SSF50969">
    <property type="entry name" value="YVTN repeat-like/Quinoprotein amine dehydrogenase"/>
    <property type="match status" value="2"/>
</dbReference>
<name>A0A6M0IC44_9BACT</name>
<evidence type="ECO:0000313" key="3">
    <source>
        <dbReference type="EMBL" id="NEU65754.1"/>
    </source>
</evidence>
<feature type="chain" id="PRO_5026979347" evidence="1">
    <location>
        <begin position="25"/>
        <end position="524"/>
    </location>
</feature>
<gene>
    <name evidence="3" type="ORF">GK091_02590</name>
</gene>
<dbReference type="Proteomes" id="UP000477386">
    <property type="component" value="Unassembled WGS sequence"/>
</dbReference>
<comment type="caution">
    <text evidence="3">The sequence shown here is derived from an EMBL/GenBank/DDBJ whole genome shotgun (WGS) entry which is preliminary data.</text>
</comment>
<evidence type="ECO:0000313" key="4">
    <source>
        <dbReference type="Proteomes" id="UP000477386"/>
    </source>
</evidence>
<feature type="signal peptide" evidence="1">
    <location>
        <begin position="1"/>
        <end position="24"/>
    </location>
</feature>
<feature type="domain" description="DUF4394" evidence="2">
    <location>
        <begin position="58"/>
        <end position="278"/>
    </location>
</feature>
<keyword evidence="1" id="KW-0732">Signal</keyword>
<organism evidence="3 4">
    <name type="scientific">Spirosoma agri</name>
    <dbReference type="NCBI Taxonomy" id="1987381"/>
    <lineage>
        <taxon>Bacteria</taxon>
        <taxon>Pseudomonadati</taxon>
        <taxon>Bacteroidota</taxon>
        <taxon>Cytophagia</taxon>
        <taxon>Cytophagales</taxon>
        <taxon>Cytophagaceae</taxon>
        <taxon>Spirosoma</taxon>
    </lineage>
</organism>
<protein>
    <submittedName>
        <fullName evidence="3">DUF4394 domain-containing protein</fullName>
    </submittedName>
</protein>
<feature type="domain" description="DUF4394" evidence="2">
    <location>
        <begin position="294"/>
        <end position="519"/>
    </location>
</feature>
<dbReference type="AlphaFoldDB" id="A0A6M0IC44"/>
<accession>A0A6M0IC44</accession>
<reference evidence="3 4" key="1">
    <citation type="submission" date="2020-02" db="EMBL/GenBank/DDBJ databases">
        <title>Draft genome sequence of two Spirosoma agri KCTC 52727 and Spirosoma terrae KCTC 52035.</title>
        <authorList>
            <person name="Rojas J."/>
            <person name="Ambika Manirajan B."/>
            <person name="Ratering S."/>
            <person name="Suarez C."/>
            <person name="Schnell S."/>
        </authorList>
    </citation>
    <scope>NUCLEOTIDE SEQUENCE [LARGE SCALE GENOMIC DNA]</scope>
    <source>
        <strain evidence="3 4">KCTC 52727</strain>
    </source>
</reference>
<sequence>MSYNKPLRSLAGLLSFGLLLSLNACRDVQPLDPQSNYGTANARLSADFMFYALTDNNQLLKINTQNPGVNQGTISITGVQNNERLVSIDFRPATGQLYGVSNGSRVYMINLANGVATPLGSGPFTPSINGDVVGFDFNPTVDRIRLVTNKGQNLRLNPETGAVMIVDGPINGVANAAVSAVAYTNSRAGVTTTTLYDIDPITDKLYRQDPPNNGTLVEVGSLGIDIAGRGSFDIAPDGNAIATLINGITQGLYEINLTSGRAERLGDLPGSTSIVGLAIQTEPVAYAVDGANMLHIFNPMTGSSVTKSITGLQGGETVYGIDFRPANGQLYALGSTSRLYTINTSNGAATAIGSGSFSPSIPSGGGDFGFDFNPTVDRIRLVGFNGQDLRLNPDNGTVAAVDGTLAFASGQGSPNVTGAAYTNNFAGSTATTLFDIDTRTGSALLVRQAPPNDGTLVPVGPLGVEIEGGNGFDIGGTSNTGYALLRSGGSSKVYTINLTTGAATAGATLSGNPSIRGFAVGLGF</sequence>
<dbReference type="InterPro" id="IPR011044">
    <property type="entry name" value="Quino_amine_DH_bsu"/>
</dbReference>
<evidence type="ECO:0000256" key="1">
    <source>
        <dbReference type="SAM" id="SignalP"/>
    </source>
</evidence>